<dbReference type="PANTHER" id="PTHR21593:SF36">
    <property type="entry name" value="DUF148 DOMAIN-CONTAINING PROTEIN-RELATED"/>
    <property type="match status" value="1"/>
</dbReference>
<evidence type="ECO:0000313" key="4">
    <source>
        <dbReference type="Proteomes" id="UP001608902"/>
    </source>
</evidence>
<feature type="domain" description="SXP/RAL-2 family protein Ani s 5-like cation-binding" evidence="2">
    <location>
        <begin position="41"/>
        <end position="150"/>
    </location>
</feature>
<comment type="caution">
    <text evidence="3">The sequence shown here is derived from an EMBL/GenBank/DDBJ whole genome shotgun (WGS) entry which is preliminary data.</text>
</comment>
<evidence type="ECO:0000313" key="3">
    <source>
        <dbReference type="EMBL" id="MFH4982043.1"/>
    </source>
</evidence>
<dbReference type="InterPro" id="IPR052823">
    <property type="entry name" value="SXP/RAL-2_related"/>
</dbReference>
<gene>
    <name evidence="3" type="ORF">AB6A40_008752</name>
</gene>
<dbReference type="InterPro" id="IPR003677">
    <property type="entry name" value="ANIS5_cation-bd"/>
</dbReference>
<dbReference type="PANTHER" id="PTHR21593">
    <property type="entry name" value="PRION-LIKE- Q/N-RICH -DOMAIN-BEARING PROTEIN PROTEIN"/>
    <property type="match status" value="1"/>
</dbReference>
<protein>
    <recommendedName>
        <fullName evidence="2">SXP/RAL-2 family protein Ani s 5-like cation-binding domain-containing protein</fullName>
    </recommendedName>
</protein>
<name>A0ABD6EQ09_9BILA</name>
<accession>A0ABD6EQ09</accession>
<reference evidence="3 4" key="1">
    <citation type="submission" date="2024-08" db="EMBL/GenBank/DDBJ databases">
        <title>Gnathostoma spinigerum genome.</title>
        <authorList>
            <person name="Gonzalez-Bertolin B."/>
            <person name="Monzon S."/>
            <person name="Zaballos A."/>
            <person name="Jimenez P."/>
            <person name="Dekumyoy P."/>
            <person name="Varona S."/>
            <person name="Cuesta I."/>
            <person name="Sumanam S."/>
            <person name="Adisakwattana P."/>
            <person name="Gasser R.B."/>
            <person name="Hernandez-Gonzalez A."/>
            <person name="Young N.D."/>
            <person name="Perteguer M.J."/>
        </authorList>
    </citation>
    <scope>NUCLEOTIDE SEQUENCE [LARGE SCALE GENOMIC DNA]</scope>
    <source>
        <strain evidence="3">AL3</strain>
        <tissue evidence="3">Liver</tissue>
    </source>
</reference>
<dbReference type="Proteomes" id="UP001608902">
    <property type="component" value="Unassembled WGS sequence"/>
</dbReference>
<dbReference type="EMBL" id="JBGFUD010008381">
    <property type="protein sequence ID" value="MFH4982043.1"/>
    <property type="molecule type" value="Genomic_DNA"/>
</dbReference>
<feature type="signal peptide" evidence="1">
    <location>
        <begin position="1"/>
        <end position="19"/>
    </location>
</feature>
<keyword evidence="4" id="KW-1185">Reference proteome</keyword>
<organism evidence="3 4">
    <name type="scientific">Gnathostoma spinigerum</name>
    <dbReference type="NCBI Taxonomy" id="75299"/>
    <lineage>
        <taxon>Eukaryota</taxon>
        <taxon>Metazoa</taxon>
        <taxon>Ecdysozoa</taxon>
        <taxon>Nematoda</taxon>
        <taxon>Chromadorea</taxon>
        <taxon>Rhabditida</taxon>
        <taxon>Spirurina</taxon>
        <taxon>Gnathostomatomorpha</taxon>
        <taxon>Gnathostomatoidea</taxon>
        <taxon>Gnathostomatidae</taxon>
        <taxon>Gnathostoma</taxon>
    </lineage>
</organism>
<sequence length="160" mass="18292">MNRIAVIISLCALFYVASANNGTAKKHKLVLPFLINATQKQKDEFITIFGNNSMTRAEQNKTLGKWLHDQPGTIEKDFYEFMDTYRSICLEIQKHLSDPSIDPKLKDSFQKISNIHDDTSLTNSQMMQKISEVLRNLSPEELNKIAEIGSRVKVPEKEAY</sequence>
<evidence type="ECO:0000259" key="2">
    <source>
        <dbReference type="Pfam" id="PF02520"/>
    </source>
</evidence>
<dbReference type="AlphaFoldDB" id="A0ABD6EQ09"/>
<evidence type="ECO:0000256" key="1">
    <source>
        <dbReference type="SAM" id="SignalP"/>
    </source>
</evidence>
<dbReference type="Pfam" id="PF02520">
    <property type="entry name" value="ANIS5_cation-bd"/>
    <property type="match status" value="1"/>
</dbReference>
<keyword evidence="1" id="KW-0732">Signal</keyword>
<feature type="chain" id="PRO_5044775412" description="SXP/RAL-2 family protein Ani s 5-like cation-binding domain-containing protein" evidence="1">
    <location>
        <begin position="20"/>
        <end position="160"/>
    </location>
</feature>
<proteinExistence type="predicted"/>